<protein>
    <recommendedName>
        <fullName evidence="12">Interleukin-1</fullName>
    </recommendedName>
</protein>
<dbReference type="PANTHER" id="PTHR10078">
    <property type="entry name" value="INTERLEUKIN-1 FAMILY MEMBER"/>
    <property type="match status" value="1"/>
</dbReference>
<dbReference type="PROSITE" id="PS00253">
    <property type="entry name" value="INTERLEUKIN_1"/>
    <property type="match status" value="1"/>
</dbReference>
<dbReference type="SMART" id="SM00125">
    <property type="entry name" value="IL1"/>
    <property type="match status" value="1"/>
</dbReference>
<dbReference type="Proteomes" id="UP001176940">
    <property type="component" value="Unassembled WGS sequence"/>
</dbReference>
<evidence type="ECO:0000256" key="2">
    <source>
        <dbReference type="ARBA" id="ARBA00004514"/>
    </source>
</evidence>
<evidence type="ECO:0000256" key="3">
    <source>
        <dbReference type="ARBA" id="ARBA00004550"/>
    </source>
</evidence>
<dbReference type="Pfam" id="PF00340">
    <property type="entry name" value="IL1"/>
    <property type="match status" value="1"/>
</dbReference>
<evidence type="ECO:0000256" key="10">
    <source>
        <dbReference type="ARBA" id="ARBA00023228"/>
    </source>
</evidence>
<sequence>MAEVPEYNDISMEYSEHVEDFYTDEVSIKIKTNKKHLQWKHHEECWSTYLPQIKPEIRKPEKPMSCFKKVVMLVVVVEKLKGIKGIDKLSFFNDDDLLNHILVHEDITCNSVETQNAVSTQFMYNKTTVHVIRDQRQKCLTLQEFQGNARLLALFLQGQNIQQEAKINVGTYFSAKPDIEKRPVTLGIAGRQLYLCCTPEEGTTDPVLSLKEVADIKQKQNDDLLPFIFYKKASSTIYNSFESAAFPGYYISTSQQERQPVQLMPENNQTFLRDFIMNPNL</sequence>
<evidence type="ECO:0000256" key="12">
    <source>
        <dbReference type="RuleBase" id="RU003753"/>
    </source>
</evidence>
<comment type="subunit">
    <text evidence="12">Monomer.</text>
</comment>
<keyword evidence="5" id="KW-0963">Cytoplasm</keyword>
<dbReference type="InterPro" id="IPR020877">
    <property type="entry name" value="IL-1_CS"/>
</dbReference>
<evidence type="ECO:0000256" key="11">
    <source>
        <dbReference type="ARBA" id="ARBA00023246"/>
    </source>
</evidence>
<dbReference type="InterPro" id="IPR003502">
    <property type="entry name" value="IL-1_propep"/>
</dbReference>
<dbReference type="Gene3D" id="2.80.10.50">
    <property type="match status" value="1"/>
</dbReference>
<comment type="subcellular location">
    <subcellularLocation>
        <location evidence="2">Cytoplasm</location>
        <location evidence="2">Cytosol</location>
    </subcellularLocation>
    <subcellularLocation>
        <location evidence="1">Lysosome</location>
    </subcellularLocation>
    <subcellularLocation>
        <location evidence="3">Secreted</location>
        <location evidence="3">Extracellular exosome</location>
    </subcellularLocation>
</comment>
<gene>
    <name evidence="14" type="ORF">RIMI_LOCUS9200164</name>
</gene>
<keyword evidence="9 12" id="KW-0395">Inflammatory response</keyword>
<keyword evidence="7 12" id="KW-0964">Secreted</keyword>
<keyword evidence="6 12" id="KW-0202">Cytokine</keyword>
<dbReference type="PRINTS" id="PR00264">
    <property type="entry name" value="INTERLEUKIN1"/>
</dbReference>
<name>A0ABN9LH69_9NEOB</name>
<dbReference type="InterPro" id="IPR000975">
    <property type="entry name" value="IL-1_fam"/>
</dbReference>
<evidence type="ECO:0000256" key="1">
    <source>
        <dbReference type="ARBA" id="ARBA00004371"/>
    </source>
</evidence>
<keyword evidence="11 12" id="KW-0497">Mitogen</keyword>
<proteinExistence type="inferred from homology"/>
<comment type="similarity">
    <text evidence="4 12">Belongs to the IL-1 family.</text>
</comment>
<dbReference type="SUPFAM" id="SSF50353">
    <property type="entry name" value="Cytokine"/>
    <property type="match status" value="1"/>
</dbReference>
<dbReference type="CDD" id="cd23296">
    <property type="entry name" value="beta-trefoil_IL1B"/>
    <property type="match status" value="1"/>
</dbReference>
<keyword evidence="15" id="KW-1185">Reference proteome</keyword>
<dbReference type="PRINTS" id="PR01357">
    <property type="entry name" value="INTRLEUKN1AB"/>
</dbReference>
<evidence type="ECO:0000256" key="7">
    <source>
        <dbReference type="ARBA" id="ARBA00022525"/>
    </source>
</evidence>
<evidence type="ECO:0000256" key="6">
    <source>
        <dbReference type="ARBA" id="ARBA00022514"/>
    </source>
</evidence>
<dbReference type="PANTHER" id="PTHR10078:SF30">
    <property type="entry name" value="INTERLEUKIN-1 BETA"/>
    <property type="match status" value="1"/>
</dbReference>
<keyword evidence="10" id="KW-0458">Lysosome</keyword>
<dbReference type="InterPro" id="IPR008996">
    <property type="entry name" value="IL1/FGF"/>
</dbReference>
<keyword evidence="8 12" id="KW-0666">Pyrogen</keyword>
<evidence type="ECO:0000256" key="5">
    <source>
        <dbReference type="ARBA" id="ARBA00022490"/>
    </source>
</evidence>
<accession>A0ABN9LH69</accession>
<evidence type="ECO:0000256" key="9">
    <source>
        <dbReference type="ARBA" id="ARBA00023198"/>
    </source>
</evidence>
<evidence type="ECO:0000256" key="8">
    <source>
        <dbReference type="ARBA" id="ARBA00022620"/>
    </source>
</evidence>
<comment type="caution">
    <text evidence="14">The sequence shown here is derived from an EMBL/GenBank/DDBJ whole genome shotgun (WGS) entry which is preliminary data.</text>
</comment>
<reference evidence="14" key="1">
    <citation type="submission" date="2023-07" db="EMBL/GenBank/DDBJ databases">
        <authorList>
            <person name="Stuckert A."/>
        </authorList>
    </citation>
    <scope>NUCLEOTIDE SEQUENCE</scope>
</reference>
<evidence type="ECO:0000313" key="14">
    <source>
        <dbReference type="EMBL" id="CAJ0941301.1"/>
    </source>
</evidence>
<feature type="domain" description="Interleukin-1 propeptide" evidence="13">
    <location>
        <begin position="1"/>
        <end position="99"/>
    </location>
</feature>
<evidence type="ECO:0000259" key="13">
    <source>
        <dbReference type="Pfam" id="PF02394"/>
    </source>
</evidence>
<organism evidence="14 15">
    <name type="scientific">Ranitomeya imitator</name>
    <name type="common">mimic poison frog</name>
    <dbReference type="NCBI Taxonomy" id="111125"/>
    <lineage>
        <taxon>Eukaryota</taxon>
        <taxon>Metazoa</taxon>
        <taxon>Chordata</taxon>
        <taxon>Craniata</taxon>
        <taxon>Vertebrata</taxon>
        <taxon>Euteleostomi</taxon>
        <taxon>Amphibia</taxon>
        <taxon>Batrachia</taxon>
        <taxon>Anura</taxon>
        <taxon>Neobatrachia</taxon>
        <taxon>Hyloidea</taxon>
        <taxon>Dendrobatidae</taxon>
        <taxon>Dendrobatinae</taxon>
        <taxon>Ranitomeya</taxon>
    </lineage>
</organism>
<dbReference type="PRINTS" id="PR01359">
    <property type="entry name" value="INTRLEUKIN1B"/>
</dbReference>
<dbReference type="Pfam" id="PF02394">
    <property type="entry name" value="IL1_propep"/>
    <property type="match status" value="1"/>
</dbReference>
<evidence type="ECO:0000256" key="4">
    <source>
        <dbReference type="ARBA" id="ARBA00010448"/>
    </source>
</evidence>
<dbReference type="EMBL" id="CAUEEQ010018857">
    <property type="protein sequence ID" value="CAJ0941301.1"/>
    <property type="molecule type" value="Genomic_DNA"/>
</dbReference>
<evidence type="ECO:0000313" key="15">
    <source>
        <dbReference type="Proteomes" id="UP001176940"/>
    </source>
</evidence>